<name>A0A1B0A442_GLOPL</name>
<dbReference type="AlphaFoldDB" id="A0A1B0A442"/>
<proteinExistence type="predicted"/>
<keyword evidence="3" id="KW-1185">Reference proteome</keyword>
<evidence type="ECO:0000256" key="1">
    <source>
        <dbReference type="SAM" id="MobiDB-lite"/>
    </source>
</evidence>
<evidence type="ECO:0000313" key="3">
    <source>
        <dbReference type="Proteomes" id="UP000092445"/>
    </source>
</evidence>
<accession>A0A1B0A442</accession>
<organism evidence="2 3">
    <name type="scientific">Glossina pallidipes</name>
    <name type="common">Tsetse fly</name>
    <dbReference type="NCBI Taxonomy" id="7398"/>
    <lineage>
        <taxon>Eukaryota</taxon>
        <taxon>Metazoa</taxon>
        <taxon>Ecdysozoa</taxon>
        <taxon>Arthropoda</taxon>
        <taxon>Hexapoda</taxon>
        <taxon>Insecta</taxon>
        <taxon>Pterygota</taxon>
        <taxon>Neoptera</taxon>
        <taxon>Endopterygota</taxon>
        <taxon>Diptera</taxon>
        <taxon>Brachycera</taxon>
        <taxon>Muscomorpha</taxon>
        <taxon>Hippoboscoidea</taxon>
        <taxon>Glossinidae</taxon>
        <taxon>Glossina</taxon>
    </lineage>
</organism>
<reference evidence="2" key="2">
    <citation type="submission" date="2020-05" db="UniProtKB">
        <authorList>
            <consortium name="EnsemblMetazoa"/>
        </authorList>
    </citation>
    <scope>IDENTIFICATION</scope>
    <source>
        <strain evidence="2">IAEA</strain>
    </source>
</reference>
<feature type="region of interest" description="Disordered" evidence="1">
    <location>
        <begin position="74"/>
        <end position="95"/>
    </location>
</feature>
<sequence>MFRYLQRPAQVIDISHHFDTVIKTCMLVPIERIGKEIAFEYLSIALDAPRSILVRVKCLQKFIVAHRCCLKYVRDDDDGYDDDNDDDDDDDDDDD</sequence>
<dbReference type="Proteomes" id="UP000092445">
    <property type="component" value="Unassembled WGS sequence"/>
</dbReference>
<dbReference type="VEuPathDB" id="VectorBase:GPAI033922"/>
<dbReference type="EnsemblMetazoa" id="GPAI033922-RA">
    <property type="protein sequence ID" value="GPAI033922-PA"/>
    <property type="gene ID" value="GPAI033922"/>
</dbReference>
<protein>
    <submittedName>
        <fullName evidence="2">Uncharacterized protein</fullName>
    </submittedName>
</protein>
<evidence type="ECO:0000313" key="2">
    <source>
        <dbReference type="EnsemblMetazoa" id="GPAI033922-PA"/>
    </source>
</evidence>
<reference evidence="3" key="1">
    <citation type="submission" date="2014-03" db="EMBL/GenBank/DDBJ databases">
        <authorList>
            <person name="Aksoy S."/>
            <person name="Warren W."/>
            <person name="Wilson R.K."/>
        </authorList>
    </citation>
    <scope>NUCLEOTIDE SEQUENCE [LARGE SCALE GENOMIC DNA]</scope>
    <source>
        <strain evidence="3">IAEA</strain>
    </source>
</reference>
<feature type="compositionally biased region" description="Acidic residues" evidence="1">
    <location>
        <begin position="75"/>
        <end position="95"/>
    </location>
</feature>